<feature type="region of interest" description="Disordered" evidence="5">
    <location>
        <begin position="681"/>
        <end position="701"/>
    </location>
</feature>
<dbReference type="Pfam" id="PF18135">
    <property type="entry name" value="Type_ISP_C"/>
    <property type="match status" value="1"/>
</dbReference>
<gene>
    <name evidence="8" type="ORF">V5S96_10835</name>
</gene>
<keyword evidence="2" id="KW-0489">Methyltransferase</keyword>
<dbReference type="SUPFAM" id="SSF53335">
    <property type="entry name" value="S-adenosyl-L-methionine-dependent methyltransferases"/>
    <property type="match status" value="1"/>
</dbReference>
<proteinExistence type="predicted"/>
<evidence type="ECO:0000256" key="3">
    <source>
        <dbReference type="ARBA" id="ARBA00022679"/>
    </source>
</evidence>
<dbReference type="Gene3D" id="3.40.50.10140">
    <property type="entry name" value="Toll/interleukin-1 receptor homology (TIR) domain"/>
    <property type="match status" value="1"/>
</dbReference>
<feature type="region of interest" description="Disordered" evidence="5">
    <location>
        <begin position="1295"/>
        <end position="1319"/>
    </location>
</feature>
<protein>
    <recommendedName>
        <fullName evidence="1">site-specific DNA-methyltransferase (adenine-specific)</fullName>
        <ecNumber evidence="1">2.1.1.72</ecNumber>
    </recommendedName>
</protein>
<sequence>MVDQPVRIFISYKKHDDPNLGDRVGRDFVDEVADHIRGRYERRHADLGFALDTWYDRALEAGADWDVNIQKRLEGADLFLLVYSPGFFADEGYIATKELPMVLRRIKDEAAERKKGSPGTVFTVVRAGGVDTPQRFATLNRIQSFHEGQPVGELYGDERGEVLDRLADTILDAAARVHGKRHTTRTRTPLENFLTEMEDLEKERSVGSKNNPEDQLKAPVIELLDEVAHVVGAKIGRPRTEERQVEGDWVRNVRLDISVAKTTGAVIGHVELKSPDKGARPARISGSNDPQGQAGWTRHDKEQWKKLKEHPNLLYCNGYQWSLYREGLLAGHVDLSGHVRVSDSTIAEFNALIAQFLGWTPTAPRTPRALAQRLAPITRLLRDAVAEEMMHNSSSTRLQAIHQFWLKELNPSLDEKSFADSFAQTFTYALLLARMERGSLGKNTAEDLSQHGHRLLGSVLKILDQEAVRESVGGPIDLLETVIAAVDPKILSEDEDPWLYFYEDFLAEYDPKQRKDAGVYYTPIEVVRFQVRMVEHFLNTRFGSGFAQDDVSVLDPALGTGTYLLTIIDEVMARQREEKATDAQQAQVAQSLLGRLHGFELLVGAYAVAQLRVTQALTSAGAKMGDAGPQVLLTNTLDAPTGTKRDALQGMLFDSAAALSEEGQRAEHVKSRNTEIRVIIGNPPYDRGTREKSTGGKNTNMVLNSTEANDVALLEDFTGYLTEKGLGVHAKNLYNSYVYFWRWAMWKACEPEMIKGKAKNSPAGIVSFITSSSFLRGPGFAGMRKHMREIFDEVWMVDLHGDNRGAITDENVFNIQTPVCIVTGVQRPNNPTGKRRSAADRRKAQAKVFYRSLRGERKSKLQALEQMALPDGQATGWEQVDSRGQWDGRFIPGGAGEFYSWPQINECFPWVRSGSKFSRTWPIAPGPQTLETRWNVLVRAKGEQQADLLRVSPDRTPDWNGRGIDGSYYLGESEEKYLGALSSGEAPCPPPVRYGYRSFDRMWCLPDQRVGDRLAPSLWLNHGGEQMYLATLTSTSLGPGPAVTVAAEVPDLHFFRGSFGAKSVMPLWRNAAATEPNLSSSLIQAFEKAGITAGPEEVFAYVVGLLGTAAYYPRFQEELQESPARVPLTKDPELFAEVVQFGRELVYWSTYGERFARLNEYGVPQGPKITGTARLIEATPTEEENYPTGYEYDRETRTLRVGSPEGGYGVFEGVRPEVYEFKVSGMQVVTSWLGYRMKSRSGKKSSPLDDIHGQWAFDGELLEMLAVVEHVVDAEPRGAELLDRVLAGPVFTAKEIGEPTKAERSDPPATRERTLDYES</sequence>
<feature type="domain" description="Type ISP restriction-modification enzyme LLaBIII C-terminal specificity" evidence="7">
    <location>
        <begin position="907"/>
        <end position="1257"/>
    </location>
</feature>
<dbReference type="PANTHER" id="PTHR33841:SF1">
    <property type="entry name" value="DNA METHYLTRANSFERASE A"/>
    <property type="match status" value="1"/>
</dbReference>
<evidence type="ECO:0000313" key="9">
    <source>
        <dbReference type="Proteomes" id="UP001359781"/>
    </source>
</evidence>
<evidence type="ECO:0000256" key="4">
    <source>
        <dbReference type="ARBA" id="ARBA00047942"/>
    </source>
</evidence>
<evidence type="ECO:0000256" key="1">
    <source>
        <dbReference type="ARBA" id="ARBA00011900"/>
    </source>
</evidence>
<dbReference type="SUPFAM" id="SSF52200">
    <property type="entry name" value="Toll/Interleukin receptor TIR domain"/>
    <property type="match status" value="1"/>
</dbReference>
<evidence type="ECO:0000313" key="8">
    <source>
        <dbReference type="EMBL" id="MEJ4100846.1"/>
    </source>
</evidence>
<dbReference type="Pfam" id="PF02384">
    <property type="entry name" value="N6_Mtase"/>
    <property type="match status" value="1"/>
</dbReference>
<dbReference type="Proteomes" id="UP001359781">
    <property type="component" value="Unassembled WGS sequence"/>
</dbReference>
<evidence type="ECO:0000256" key="2">
    <source>
        <dbReference type="ARBA" id="ARBA00022603"/>
    </source>
</evidence>
<dbReference type="EC" id="2.1.1.72" evidence="1"/>
<dbReference type="Gene3D" id="3.40.50.150">
    <property type="entry name" value="Vaccinia Virus protein VP39"/>
    <property type="match status" value="1"/>
</dbReference>
<dbReference type="InterPro" id="IPR035897">
    <property type="entry name" value="Toll_tir_struct_dom_sf"/>
</dbReference>
<comment type="catalytic activity">
    <reaction evidence="4">
        <text>a 2'-deoxyadenosine in DNA + S-adenosyl-L-methionine = an N(6)-methyl-2'-deoxyadenosine in DNA + S-adenosyl-L-homocysteine + H(+)</text>
        <dbReference type="Rhea" id="RHEA:15197"/>
        <dbReference type="Rhea" id="RHEA-COMP:12418"/>
        <dbReference type="Rhea" id="RHEA-COMP:12419"/>
        <dbReference type="ChEBI" id="CHEBI:15378"/>
        <dbReference type="ChEBI" id="CHEBI:57856"/>
        <dbReference type="ChEBI" id="CHEBI:59789"/>
        <dbReference type="ChEBI" id="CHEBI:90615"/>
        <dbReference type="ChEBI" id="CHEBI:90616"/>
        <dbReference type="EC" id="2.1.1.72"/>
    </reaction>
</comment>
<reference evidence="8 9" key="1">
    <citation type="submission" date="2024-02" db="EMBL/GenBank/DDBJ databases">
        <title>Whole genome sequencing and characterization of Corynebacterium isolated from the ocular surface of dry eye disease sufferers.</title>
        <authorList>
            <person name="Naqvi M."/>
        </authorList>
    </citation>
    <scope>NUCLEOTIDE SEQUENCE [LARGE SCALE GENOMIC DNA]</scope>
    <source>
        <strain evidence="8 9">PCRF</strain>
    </source>
</reference>
<dbReference type="PANTHER" id="PTHR33841">
    <property type="entry name" value="DNA METHYLTRANSFERASE YEEA-RELATED"/>
    <property type="match status" value="1"/>
</dbReference>
<organism evidence="8 9">
    <name type="scientific">Corynebacterium mastitidis</name>
    <dbReference type="NCBI Taxonomy" id="161890"/>
    <lineage>
        <taxon>Bacteria</taxon>
        <taxon>Bacillati</taxon>
        <taxon>Actinomycetota</taxon>
        <taxon>Actinomycetes</taxon>
        <taxon>Mycobacteriales</taxon>
        <taxon>Corynebacteriaceae</taxon>
        <taxon>Corynebacterium</taxon>
    </lineage>
</organism>
<keyword evidence="9" id="KW-1185">Reference proteome</keyword>
<dbReference type="InterPro" id="IPR041635">
    <property type="entry name" value="Type_ISP_LLaBIII_C"/>
</dbReference>
<evidence type="ECO:0000259" key="7">
    <source>
        <dbReference type="Pfam" id="PF18135"/>
    </source>
</evidence>
<dbReference type="PRINTS" id="PR00507">
    <property type="entry name" value="N12N6MTFRASE"/>
</dbReference>
<keyword evidence="3" id="KW-0808">Transferase</keyword>
<feature type="domain" description="DNA methylase adenine-specific" evidence="6">
    <location>
        <begin position="501"/>
        <end position="724"/>
    </location>
</feature>
<feature type="region of interest" description="Disordered" evidence="5">
    <location>
        <begin position="274"/>
        <end position="299"/>
    </location>
</feature>
<dbReference type="InterPro" id="IPR050953">
    <property type="entry name" value="N4_N6_ade-DNA_methylase"/>
</dbReference>
<dbReference type="InterPro" id="IPR003356">
    <property type="entry name" value="DNA_methylase_A-5"/>
</dbReference>
<evidence type="ECO:0000259" key="6">
    <source>
        <dbReference type="Pfam" id="PF02384"/>
    </source>
</evidence>
<evidence type="ECO:0000256" key="5">
    <source>
        <dbReference type="SAM" id="MobiDB-lite"/>
    </source>
</evidence>
<name>A0ABU8P0P1_9CORY</name>
<dbReference type="InterPro" id="IPR029063">
    <property type="entry name" value="SAM-dependent_MTases_sf"/>
</dbReference>
<accession>A0ABU8P0P1</accession>
<comment type="caution">
    <text evidence="8">The sequence shown here is derived from an EMBL/GenBank/DDBJ whole genome shotgun (WGS) entry which is preliminary data.</text>
</comment>
<dbReference type="RefSeq" id="WP_337890947.1">
    <property type="nucleotide sequence ID" value="NZ_JBAHVI010000011.1"/>
</dbReference>
<dbReference type="EMBL" id="JBAHVJ010000012">
    <property type="protein sequence ID" value="MEJ4100846.1"/>
    <property type="molecule type" value="Genomic_DNA"/>
</dbReference>